<evidence type="ECO:0000256" key="1">
    <source>
        <dbReference type="SAM" id="SignalP"/>
    </source>
</evidence>
<organism evidence="2 3">
    <name type="scientific">Coniosporium apollinis (strain CBS 100218)</name>
    <name type="common">Rock-inhabiting black yeast</name>
    <dbReference type="NCBI Taxonomy" id="1168221"/>
    <lineage>
        <taxon>Eukaryota</taxon>
        <taxon>Fungi</taxon>
        <taxon>Dikarya</taxon>
        <taxon>Ascomycota</taxon>
        <taxon>Pezizomycotina</taxon>
        <taxon>Dothideomycetes</taxon>
        <taxon>Dothideomycetes incertae sedis</taxon>
        <taxon>Coniosporium</taxon>
    </lineage>
</organism>
<name>R7YRY5_CONA1</name>
<gene>
    <name evidence="2" type="ORF">W97_03821</name>
</gene>
<feature type="signal peptide" evidence="1">
    <location>
        <begin position="1"/>
        <end position="25"/>
    </location>
</feature>
<dbReference type="OrthoDB" id="5329052at2759"/>
<protein>
    <submittedName>
        <fullName evidence="2">Uncharacterized protein</fullName>
    </submittedName>
</protein>
<dbReference type="HOGENOM" id="CLU_1722268_0_0_1"/>
<feature type="chain" id="PRO_5004450739" evidence="1">
    <location>
        <begin position="26"/>
        <end position="152"/>
    </location>
</feature>
<evidence type="ECO:0000313" key="2">
    <source>
        <dbReference type="EMBL" id="EON64588.1"/>
    </source>
</evidence>
<accession>R7YRY5</accession>
<dbReference type="EMBL" id="JH767569">
    <property type="protein sequence ID" value="EON64588.1"/>
    <property type="molecule type" value="Genomic_DNA"/>
</dbReference>
<keyword evidence="3" id="KW-1185">Reference proteome</keyword>
<dbReference type="RefSeq" id="XP_007779905.1">
    <property type="nucleotide sequence ID" value="XM_007781715.1"/>
</dbReference>
<reference evidence="3" key="1">
    <citation type="submission" date="2012-06" db="EMBL/GenBank/DDBJ databases">
        <title>The genome sequence of Coniosporium apollinis CBS 100218.</title>
        <authorList>
            <consortium name="The Broad Institute Genome Sequencing Platform"/>
            <person name="Cuomo C."/>
            <person name="Gorbushina A."/>
            <person name="Noack S."/>
            <person name="Walker B."/>
            <person name="Young S.K."/>
            <person name="Zeng Q."/>
            <person name="Gargeya S."/>
            <person name="Fitzgerald M."/>
            <person name="Haas B."/>
            <person name="Abouelleil A."/>
            <person name="Alvarado L."/>
            <person name="Arachchi H.M."/>
            <person name="Berlin A.M."/>
            <person name="Chapman S.B."/>
            <person name="Goldberg J."/>
            <person name="Griggs A."/>
            <person name="Gujja S."/>
            <person name="Hansen M."/>
            <person name="Howarth C."/>
            <person name="Imamovic A."/>
            <person name="Larimer J."/>
            <person name="McCowan C."/>
            <person name="Montmayeur A."/>
            <person name="Murphy C."/>
            <person name="Neiman D."/>
            <person name="Pearson M."/>
            <person name="Priest M."/>
            <person name="Roberts A."/>
            <person name="Saif S."/>
            <person name="Shea T."/>
            <person name="Sisk P."/>
            <person name="Sykes S."/>
            <person name="Wortman J."/>
            <person name="Nusbaum C."/>
            <person name="Birren B."/>
        </authorList>
    </citation>
    <scope>NUCLEOTIDE SEQUENCE [LARGE SCALE GENOMIC DNA]</scope>
    <source>
        <strain evidence="3">CBS 100218</strain>
    </source>
</reference>
<dbReference type="GeneID" id="19901132"/>
<dbReference type="eggNOG" id="ENOG502T5M1">
    <property type="taxonomic scope" value="Eukaryota"/>
</dbReference>
<evidence type="ECO:0000313" key="3">
    <source>
        <dbReference type="Proteomes" id="UP000016924"/>
    </source>
</evidence>
<dbReference type="OMA" id="GPNGIVC"/>
<proteinExistence type="predicted"/>
<sequence length="152" mass="16601">MVAARPSKLFLLALGLLLYISTVQAAGKIYNQSPWTLRYTTNPSPNNGCSSCCYFWNWNNASPRGQMCSCTQVNLGSKGSKTNADVDGFCYADRDYYYRGTRITRGQWSKFADTQSVRCVSKGGVPRCCVTGDPESYGCCWGVAPGPNGIVC</sequence>
<keyword evidence="1" id="KW-0732">Signal</keyword>
<dbReference type="Proteomes" id="UP000016924">
    <property type="component" value="Unassembled WGS sequence"/>
</dbReference>
<dbReference type="AlphaFoldDB" id="R7YRY5"/>